<proteinExistence type="predicted"/>
<organism evidence="1 2">
    <name type="scientific">Rhizobium subbaraonis</name>
    <dbReference type="NCBI Taxonomy" id="908946"/>
    <lineage>
        <taxon>Bacteria</taxon>
        <taxon>Pseudomonadati</taxon>
        <taxon>Pseudomonadota</taxon>
        <taxon>Alphaproteobacteria</taxon>
        <taxon>Hyphomicrobiales</taxon>
        <taxon>Rhizobiaceae</taxon>
        <taxon>Rhizobium/Agrobacterium group</taxon>
        <taxon>Rhizobium</taxon>
    </lineage>
</organism>
<evidence type="ECO:0000313" key="2">
    <source>
        <dbReference type="Proteomes" id="UP000219167"/>
    </source>
</evidence>
<accession>A0A285V0W3</accession>
<dbReference type="AlphaFoldDB" id="A0A285V0W3"/>
<dbReference type="Proteomes" id="UP000219167">
    <property type="component" value="Unassembled WGS sequence"/>
</dbReference>
<reference evidence="1 2" key="1">
    <citation type="submission" date="2017-08" db="EMBL/GenBank/DDBJ databases">
        <authorList>
            <person name="de Groot N.N."/>
        </authorList>
    </citation>
    <scope>NUCLEOTIDE SEQUENCE [LARGE SCALE GENOMIC DNA]</scope>
    <source>
        <strain evidence="1 2">JC85</strain>
    </source>
</reference>
<evidence type="ECO:0000313" key="1">
    <source>
        <dbReference type="EMBL" id="SOC47700.1"/>
    </source>
</evidence>
<keyword evidence="2" id="KW-1185">Reference proteome</keyword>
<protein>
    <submittedName>
        <fullName evidence="1">Uncharacterized protein</fullName>
    </submittedName>
</protein>
<sequence>MSGIVALALRMSARRLIEDATLAGARVFDSAIAPIDEMIAKDPAPAIVISTEDEKFNVAGRDVVGTAGTIELVFEIVVASYVQQTIEVAGGEVQTALDVVIPATDAGFEITLSLISRQIMRALTYKGSAPSIWFDVFKRLAPSIKSIASRRGAGSKDSTKFAARQIVITVDAVAEPDFGAEPEPGTSIAAFLVAVDADAELRQLAPMLRAVIVGDDIPTWRRTASELGLLDVEAAGLGTMPAIIPPEDPSAVTAVEVAGLGVVDEATADEQVP</sequence>
<name>A0A285V0W3_9HYPH</name>
<dbReference type="RefSeq" id="WP_097143086.1">
    <property type="nucleotide sequence ID" value="NZ_OBQD01000032.1"/>
</dbReference>
<dbReference type="OrthoDB" id="7841151at2"/>
<gene>
    <name evidence="1" type="ORF">SAMN05892877_13234</name>
</gene>
<dbReference type="EMBL" id="OBQD01000032">
    <property type="protein sequence ID" value="SOC47700.1"/>
    <property type="molecule type" value="Genomic_DNA"/>
</dbReference>